<gene>
    <name evidence="2" type="ORF">GS3922_04570</name>
</gene>
<keyword evidence="1" id="KW-1133">Transmembrane helix</keyword>
<feature type="transmembrane region" description="Helical" evidence="1">
    <location>
        <begin position="60"/>
        <end position="79"/>
    </location>
</feature>
<accession>A0ABM6A9S3</accession>
<evidence type="ECO:0000313" key="2">
    <source>
        <dbReference type="EMBL" id="AMX83018.1"/>
    </source>
</evidence>
<dbReference type="GeneID" id="32409482"/>
<evidence type="ECO:0000256" key="1">
    <source>
        <dbReference type="SAM" id="Phobius"/>
    </source>
</evidence>
<dbReference type="Proteomes" id="UP000076226">
    <property type="component" value="Chromosome"/>
</dbReference>
<protein>
    <recommendedName>
        <fullName evidence="4">Major facilitator superfamily (MFS) profile domain-containing protein</fullName>
    </recommendedName>
</protein>
<organism evidence="2 3">
    <name type="scientific">Geobacillus subterraneus</name>
    <dbReference type="NCBI Taxonomy" id="129338"/>
    <lineage>
        <taxon>Bacteria</taxon>
        <taxon>Bacillati</taxon>
        <taxon>Bacillota</taxon>
        <taxon>Bacilli</taxon>
        <taxon>Bacillales</taxon>
        <taxon>Anoxybacillaceae</taxon>
        <taxon>Geobacillus</taxon>
    </lineage>
</organism>
<evidence type="ECO:0000313" key="3">
    <source>
        <dbReference type="Proteomes" id="UP000076226"/>
    </source>
</evidence>
<proteinExistence type="predicted"/>
<reference evidence="2 3" key="1">
    <citation type="submission" date="2016-02" db="EMBL/GenBank/DDBJ databases">
        <title>Complete genome sequence of Geobacillus subterraneus KCTC 3922T.</title>
        <authorList>
            <person name="Lee D.-W."/>
            <person name="Lee Y.-J."/>
            <person name="Lee S.-J."/>
            <person name="Park G.-S."/>
            <person name="Lee S.-J."/>
            <person name="Shin J.-H."/>
        </authorList>
    </citation>
    <scope>NUCLEOTIDE SEQUENCE [LARGE SCALE GENOMIC DNA]</scope>
    <source>
        <strain evidence="2 3">KCTC 3922</strain>
    </source>
</reference>
<keyword evidence="3" id="KW-1185">Reference proteome</keyword>
<sequence length="111" mass="12363">MSVGHRQQIGSLMVRTDTFGTKGSVNSSCEWLTVQRTRTSYLKPPPLSEAQAVGSSCGRFRWHMLTAAFLVMALLQLVYNYDKLYLMFRTLESAGWAGRPLRSDAPGCMAV</sequence>
<evidence type="ECO:0008006" key="4">
    <source>
        <dbReference type="Google" id="ProtNLM"/>
    </source>
</evidence>
<name>A0ABM6A9S3_9BACL</name>
<keyword evidence="1" id="KW-0812">Transmembrane</keyword>
<keyword evidence="1" id="KW-0472">Membrane</keyword>
<dbReference type="EMBL" id="CP014342">
    <property type="protein sequence ID" value="AMX83018.1"/>
    <property type="molecule type" value="Genomic_DNA"/>
</dbReference>